<dbReference type="InterPro" id="IPR047057">
    <property type="entry name" value="MerR_fam"/>
</dbReference>
<dbReference type="PANTHER" id="PTHR30204">
    <property type="entry name" value="REDOX-CYCLING DRUG-SENSING TRANSCRIPTIONAL ACTIVATOR SOXR"/>
    <property type="match status" value="1"/>
</dbReference>
<feature type="domain" description="HTH merR-type" evidence="2">
    <location>
        <begin position="41"/>
        <end position="106"/>
    </location>
</feature>
<protein>
    <submittedName>
        <fullName evidence="3">MerR family transcriptional regulator</fullName>
    </submittedName>
</protein>
<dbReference type="GO" id="GO:0003700">
    <property type="term" value="F:DNA-binding transcription factor activity"/>
    <property type="evidence" value="ECO:0007669"/>
    <property type="project" value="InterPro"/>
</dbReference>
<dbReference type="RefSeq" id="WP_099384272.1">
    <property type="nucleotide sequence ID" value="NZ_PEBD01000010.1"/>
</dbReference>
<evidence type="ECO:0000259" key="2">
    <source>
        <dbReference type="PROSITE" id="PS50937"/>
    </source>
</evidence>
<evidence type="ECO:0000313" key="3">
    <source>
        <dbReference type="EMBL" id="PHV65989.1"/>
    </source>
</evidence>
<dbReference type="InterPro" id="IPR009061">
    <property type="entry name" value="DNA-bd_dom_put_sf"/>
</dbReference>
<dbReference type="Proteomes" id="UP000225108">
    <property type="component" value="Unassembled WGS sequence"/>
</dbReference>
<accession>A0A2G3PJJ4</accession>
<proteinExistence type="predicted"/>
<evidence type="ECO:0000256" key="1">
    <source>
        <dbReference type="ARBA" id="ARBA00023125"/>
    </source>
</evidence>
<dbReference type="PROSITE" id="PS00552">
    <property type="entry name" value="HTH_MERR_1"/>
    <property type="match status" value="1"/>
</dbReference>
<dbReference type="SMART" id="SM00422">
    <property type="entry name" value="HTH_MERR"/>
    <property type="match status" value="1"/>
</dbReference>
<name>A0A2G3PJJ4_WILMA</name>
<comment type="caution">
    <text evidence="3">The sequence shown here is derived from an EMBL/GenBank/DDBJ whole genome shotgun (WGS) entry which is preliminary data.</text>
</comment>
<evidence type="ECO:0000313" key="4">
    <source>
        <dbReference type="Proteomes" id="UP000225108"/>
    </source>
</evidence>
<gene>
    <name evidence="3" type="ORF">CSW57_20240</name>
</gene>
<dbReference type="GO" id="GO:0003677">
    <property type="term" value="F:DNA binding"/>
    <property type="evidence" value="ECO:0007669"/>
    <property type="project" value="UniProtKB-KW"/>
</dbReference>
<dbReference type="AlphaFoldDB" id="A0A2G3PJJ4"/>
<keyword evidence="1" id="KW-0238">DNA-binding</keyword>
<reference evidence="3 4" key="1">
    <citation type="submission" date="2017-10" db="EMBL/GenBank/DDBJ databases">
        <title>The draft genome sequence of Williamsia sp. BULT 1.1 isolated from the semi-arid grassland soils from South Africa.</title>
        <authorList>
            <person name="Kabwe M.H."/>
            <person name="Govender N."/>
            <person name="Mutseka Lunga P."/>
            <person name="Vikram S."/>
            <person name="Makhalanyane T.P."/>
        </authorList>
    </citation>
    <scope>NUCLEOTIDE SEQUENCE [LARGE SCALE GENOMIC DNA]</scope>
    <source>
        <strain evidence="3 4">BULT 1.1</strain>
    </source>
</reference>
<sequence>MATRDLMSRALDALQGGDESMTVEAVHGLVGSVEVDGPLGIADVAELLGVSAHTLRYYERAGLVTVPRDLAGRRAYDGAAVRRLVFVSRMRLSGMPMRDLQHYVELADQGERTVAERLEIMLEQRDTITRRIRELELSLAATEYKIATYGGNIGP</sequence>
<dbReference type="CDD" id="cd01109">
    <property type="entry name" value="HTH_YyaN"/>
    <property type="match status" value="1"/>
</dbReference>
<dbReference type="EMBL" id="PEBD01000010">
    <property type="protein sequence ID" value="PHV65989.1"/>
    <property type="molecule type" value="Genomic_DNA"/>
</dbReference>
<organism evidence="3 4">
    <name type="scientific">Williamsia marianensis</name>
    <dbReference type="NCBI Taxonomy" id="85044"/>
    <lineage>
        <taxon>Bacteria</taxon>
        <taxon>Bacillati</taxon>
        <taxon>Actinomycetota</taxon>
        <taxon>Actinomycetes</taxon>
        <taxon>Mycobacteriales</taxon>
        <taxon>Nocardiaceae</taxon>
        <taxon>Williamsia</taxon>
    </lineage>
</organism>
<dbReference type="PROSITE" id="PS50937">
    <property type="entry name" value="HTH_MERR_2"/>
    <property type="match status" value="1"/>
</dbReference>
<dbReference type="SUPFAM" id="SSF46955">
    <property type="entry name" value="Putative DNA-binding domain"/>
    <property type="match status" value="1"/>
</dbReference>
<dbReference type="PANTHER" id="PTHR30204:SF98">
    <property type="entry name" value="HTH-TYPE TRANSCRIPTIONAL REGULATOR ADHR"/>
    <property type="match status" value="1"/>
</dbReference>
<dbReference type="InterPro" id="IPR000551">
    <property type="entry name" value="MerR-type_HTH_dom"/>
</dbReference>
<dbReference type="Pfam" id="PF13411">
    <property type="entry name" value="MerR_1"/>
    <property type="match status" value="1"/>
</dbReference>
<dbReference type="PRINTS" id="PR00040">
    <property type="entry name" value="HTHMERR"/>
</dbReference>
<dbReference type="Gene3D" id="1.10.1660.10">
    <property type="match status" value="1"/>
</dbReference>